<dbReference type="CDD" id="cd11622">
    <property type="entry name" value="HR1_PKN_1"/>
    <property type="match status" value="1"/>
</dbReference>
<dbReference type="GO" id="GO:0005737">
    <property type="term" value="C:cytoplasm"/>
    <property type="evidence" value="ECO:0007669"/>
    <property type="project" value="UniProtKB-SubCell"/>
</dbReference>
<protein>
    <submittedName>
        <fullName evidence="21">Serine threonine- kinase N2 isoform X1</fullName>
    </submittedName>
</protein>
<evidence type="ECO:0000259" key="20">
    <source>
        <dbReference type="PROSITE" id="PS51860"/>
    </source>
</evidence>
<keyword evidence="11 15" id="KW-0175">Coiled coil</keyword>
<evidence type="ECO:0000256" key="6">
    <source>
        <dbReference type="ARBA" id="ARBA00022679"/>
    </source>
</evidence>
<gene>
    <name evidence="21" type="ORF">PECUL_23A011463</name>
</gene>
<dbReference type="PROSITE" id="PS00107">
    <property type="entry name" value="PROTEIN_KINASE_ATP"/>
    <property type="match status" value="1"/>
</dbReference>
<dbReference type="GO" id="GO:0007165">
    <property type="term" value="P:signal transduction"/>
    <property type="evidence" value="ECO:0007669"/>
    <property type="project" value="InterPro"/>
</dbReference>
<feature type="region of interest" description="Disordered" evidence="17">
    <location>
        <begin position="10"/>
        <end position="41"/>
    </location>
</feature>
<evidence type="ECO:0000256" key="2">
    <source>
        <dbReference type="ARBA" id="ARBA00004496"/>
    </source>
</evidence>
<feature type="domain" description="Protein kinase" evidence="18">
    <location>
        <begin position="497"/>
        <end position="758"/>
    </location>
</feature>
<dbReference type="SMART" id="SM00220">
    <property type="entry name" value="S_TKc"/>
    <property type="match status" value="1"/>
</dbReference>
<dbReference type="FunFam" id="1.10.510.10:FF:000210">
    <property type="entry name" value="Non-specific serine/threonine protein kinase"/>
    <property type="match status" value="1"/>
</dbReference>
<dbReference type="GO" id="GO:0031267">
    <property type="term" value="F:small GTPase binding"/>
    <property type="evidence" value="ECO:0007669"/>
    <property type="project" value="InterPro"/>
</dbReference>
<feature type="compositionally biased region" description="Polar residues" evidence="17">
    <location>
        <begin position="23"/>
        <end position="33"/>
    </location>
</feature>
<evidence type="ECO:0000256" key="9">
    <source>
        <dbReference type="ARBA" id="ARBA00022777"/>
    </source>
</evidence>
<dbReference type="PROSITE" id="PS51285">
    <property type="entry name" value="AGC_KINASE_CTER"/>
    <property type="match status" value="1"/>
</dbReference>
<evidence type="ECO:0000256" key="3">
    <source>
        <dbReference type="ARBA" id="ARBA00022490"/>
    </source>
</evidence>
<evidence type="ECO:0000313" key="22">
    <source>
        <dbReference type="Proteomes" id="UP001295444"/>
    </source>
</evidence>
<evidence type="ECO:0000256" key="15">
    <source>
        <dbReference type="PROSITE-ProRule" id="PRU01207"/>
    </source>
</evidence>
<evidence type="ECO:0000256" key="8">
    <source>
        <dbReference type="ARBA" id="ARBA00022741"/>
    </source>
</evidence>
<evidence type="ECO:0000256" key="16">
    <source>
        <dbReference type="PROSITE-ProRule" id="PRU10141"/>
    </source>
</evidence>
<feature type="binding site" evidence="16">
    <location>
        <position position="526"/>
    </location>
    <ligand>
        <name>ATP</name>
        <dbReference type="ChEBI" id="CHEBI:30616"/>
    </ligand>
</feature>
<dbReference type="InterPro" id="IPR017892">
    <property type="entry name" value="Pkinase_C"/>
</dbReference>
<evidence type="ECO:0000256" key="11">
    <source>
        <dbReference type="ARBA" id="ARBA00023054"/>
    </source>
</evidence>
<dbReference type="PROSITE" id="PS51860">
    <property type="entry name" value="REM_1"/>
    <property type="match status" value="2"/>
</dbReference>
<dbReference type="SUPFAM" id="SSF56112">
    <property type="entry name" value="Protein kinase-like (PK-like)"/>
    <property type="match status" value="1"/>
</dbReference>
<dbReference type="InterPro" id="IPR008271">
    <property type="entry name" value="Ser/Thr_kinase_AS"/>
</dbReference>
<dbReference type="InterPro" id="IPR000961">
    <property type="entry name" value="AGC-kinase_C"/>
</dbReference>
<reference evidence="21" key="1">
    <citation type="submission" date="2022-03" db="EMBL/GenBank/DDBJ databases">
        <authorList>
            <person name="Alioto T."/>
            <person name="Alioto T."/>
            <person name="Gomez Garrido J."/>
        </authorList>
    </citation>
    <scope>NUCLEOTIDE SEQUENCE</scope>
</reference>
<organism evidence="21 22">
    <name type="scientific">Pelobates cultripes</name>
    <name type="common">Western spadefoot toad</name>
    <dbReference type="NCBI Taxonomy" id="61616"/>
    <lineage>
        <taxon>Eukaryota</taxon>
        <taxon>Metazoa</taxon>
        <taxon>Chordata</taxon>
        <taxon>Craniata</taxon>
        <taxon>Vertebrata</taxon>
        <taxon>Euteleostomi</taxon>
        <taxon>Amphibia</taxon>
        <taxon>Batrachia</taxon>
        <taxon>Anura</taxon>
        <taxon>Pelobatoidea</taxon>
        <taxon>Pelobatidae</taxon>
        <taxon>Pelobates</taxon>
    </lineage>
</organism>
<dbReference type="InterPro" id="IPR011009">
    <property type="entry name" value="Kinase-like_dom_sf"/>
</dbReference>
<dbReference type="Gene3D" id="3.30.200.20">
    <property type="entry name" value="Phosphorylase Kinase, domain 1"/>
    <property type="match status" value="1"/>
</dbReference>
<dbReference type="Pfam" id="PF02185">
    <property type="entry name" value="HR1"/>
    <property type="match status" value="1"/>
</dbReference>
<keyword evidence="8 16" id="KW-0547">Nucleotide-binding</keyword>
<dbReference type="Gene3D" id="1.10.287.160">
    <property type="entry name" value="HR1 repeat"/>
    <property type="match status" value="2"/>
</dbReference>
<comment type="catalytic activity">
    <reaction evidence="14">
        <text>L-seryl-[protein] + ATP = O-phospho-L-seryl-[protein] + ADP + H(+)</text>
        <dbReference type="Rhea" id="RHEA:17989"/>
        <dbReference type="Rhea" id="RHEA-COMP:9863"/>
        <dbReference type="Rhea" id="RHEA-COMP:11604"/>
        <dbReference type="ChEBI" id="CHEBI:15378"/>
        <dbReference type="ChEBI" id="CHEBI:29999"/>
        <dbReference type="ChEBI" id="CHEBI:30616"/>
        <dbReference type="ChEBI" id="CHEBI:83421"/>
        <dbReference type="ChEBI" id="CHEBI:456216"/>
        <dbReference type="EC" id="2.7.11.13"/>
    </reaction>
</comment>
<dbReference type="SMART" id="SM00133">
    <property type="entry name" value="S_TK_X"/>
    <property type="match status" value="1"/>
</dbReference>
<evidence type="ECO:0000256" key="10">
    <source>
        <dbReference type="ARBA" id="ARBA00022840"/>
    </source>
</evidence>
<evidence type="ECO:0000256" key="12">
    <source>
        <dbReference type="ARBA" id="ARBA00023242"/>
    </source>
</evidence>
<dbReference type="AlphaFoldDB" id="A0AAD1WGY5"/>
<keyword evidence="7" id="KW-0677">Repeat</keyword>
<evidence type="ECO:0000256" key="17">
    <source>
        <dbReference type="SAM" id="MobiDB-lite"/>
    </source>
</evidence>
<dbReference type="GO" id="GO:0005524">
    <property type="term" value="F:ATP binding"/>
    <property type="evidence" value="ECO:0007669"/>
    <property type="project" value="UniProtKB-UniRule"/>
</dbReference>
<comment type="catalytic activity">
    <reaction evidence="13">
        <text>L-threonyl-[protein] + ATP = O-phospho-L-threonyl-[protein] + ADP + H(+)</text>
        <dbReference type="Rhea" id="RHEA:46608"/>
        <dbReference type="Rhea" id="RHEA-COMP:11060"/>
        <dbReference type="Rhea" id="RHEA-COMP:11605"/>
        <dbReference type="ChEBI" id="CHEBI:15378"/>
        <dbReference type="ChEBI" id="CHEBI:30013"/>
        <dbReference type="ChEBI" id="CHEBI:30616"/>
        <dbReference type="ChEBI" id="CHEBI:61977"/>
        <dbReference type="ChEBI" id="CHEBI:456216"/>
        <dbReference type="EC" id="2.7.11.13"/>
    </reaction>
</comment>
<keyword evidence="12" id="KW-0539">Nucleus</keyword>
<evidence type="ECO:0000259" key="18">
    <source>
        <dbReference type="PROSITE" id="PS50011"/>
    </source>
</evidence>
<dbReference type="PANTHER" id="PTHR24351">
    <property type="entry name" value="RIBOSOMAL PROTEIN S6 KINASE"/>
    <property type="match status" value="1"/>
</dbReference>
<dbReference type="SUPFAM" id="SSF46585">
    <property type="entry name" value="HR1 repeat"/>
    <property type="match status" value="2"/>
</dbReference>
<dbReference type="Proteomes" id="UP001295444">
    <property type="component" value="Chromosome 08"/>
</dbReference>
<evidence type="ECO:0000259" key="19">
    <source>
        <dbReference type="PROSITE" id="PS51285"/>
    </source>
</evidence>
<dbReference type="GO" id="GO:0004697">
    <property type="term" value="F:diacylglycerol-dependent serine/threonine kinase activity"/>
    <property type="evidence" value="ECO:0007669"/>
    <property type="project" value="UniProtKB-EC"/>
</dbReference>
<dbReference type="InterPro" id="IPR011072">
    <property type="entry name" value="HR1_rho-bd"/>
</dbReference>
<dbReference type="FunFam" id="3.30.200.20:FF:000474">
    <property type="entry name" value="Serine/threonine-protein kinase N2-like"/>
    <property type="match status" value="1"/>
</dbReference>
<keyword evidence="5" id="KW-0597">Phosphoprotein</keyword>
<evidence type="ECO:0000256" key="4">
    <source>
        <dbReference type="ARBA" id="ARBA00022527"/>
    </source>
</evidence>
<dbReference type="Gene3D" id="1.10.510.10">
    <property type="entry name" value="Transferase(Phosphotransferase) domain 1"/>
    <property type="match status" value="1"/>
</dbReference>
<dbReference type="InterPro" id="IPR017441">
    <property type="entry name" value="Protein_kinase_ATP_BS"/>
</dbReference>
<evidence type="ECO:0000256" key="14">
    <source>
        <dbReference type="ARBA" id="ARBA00047470"/>
    </source>
</evidence>
<dbReference type="InterPro" id="IPR037313">
    <property type="entry name" value="PKN_HR1_1"/>
</dbReference>
<feature type="domain" description="REM-1" evidence="20">
    <location>
        <begin position="135"/>
        <end position="217"/>
    </location>
</feature>
<dbReference type="Pfam" id="PF00433">
    <property type="entry name" value="Pkinase_C"/>
    <property type="match status" value="1"/>
</dbReference>
<dbReference type="PROSITE" id="PS00108">
    <property type="entry name" value="PROTEIN_KINASE_ST"/>
    <property type="match status" value="1"/>
</dbReference>
<dbReference type="GO" id="GO:0005634">
    <property type="term" value="C:nucleus"/>
    <property type="evidence" value="ECO:0007669"/>
    <property type="project" value="UniProtKB-SubCell"/>
</dbReference>
<dbReference type="PROSITE" id="PS50011">
    <property type="entry name" value="PROTEIN_KINASE_DOM"/>
    <property type="match status" value="1"/>
</dbReference>
<evidence type="ECO:0000313" key="21">
    <source>
        <dbReference type="EMBL" id="CAH2310827.1"/>
    </source>
</evidence>
<dbReference type="InterPro" id="IPR000719">
    <property type="entry name" value="Prot_kinase_dom"/>
</dbReference>
<keyword evidence="10 16" id="KW-0067">ATP-binding</keyword>
<proteinExistence type="predicted"/>
<evidence type="ECO:0000256" key="13">
    <source>
        <dbReference type="ARBA" id="ARBA00047272"/>
    </source>
</evidence>
<evidence type="ECO:0000256" key="5">
    <source>
        <dbReference type="ARBA" id="ARBA00022553"/>
    </source>
</evidence>
<accession>A0AAD1WGY5</accession>
<keyword evidence="9 21" id="KW-0418">Kinase</keyword>
<keyword evidence="4" id="KW-0723">Serine/threonine-protein kinase</keyword>
<keyword evidence="22" id="KW-1185">Reference proteome</keyword>
<comment type="subcellular location">
    <subcellularLocation>
        <location evidence="2">Cytoplasm</location>
    </subcellularLocation>
    <subcellularLocation>
        <location evidence="1">Nucleus</location>
    </subcellularLocation>
</comment>
<dbReference type="SMART" id="SM00742">
    <property type="entry name" value="Hr1"/>
    <property type="match status" value="2"/>
</dbReference>
<feature type="domain" description="REM-1" evidence="20">
    <location>
        <begin position="55"/>
        <end position="129"/>
    </location>
</feature>
<keyword evidence="3" id="KW-0963">Cytoplasm</keyword>
<dbReference type="Pfam" id="PF00069">
    <property type="entry name" value="Pkinase"/>
    <property type="match status" value="1"/>
</dbReference>
<name>A0AAD1WGY5_PELCU</name>
<dbReference type="InterPro" id="IPR036274">
    <property type="entry name" value="HR1_rpt_sf"/>
</dbReference>
<evidence type="ECO:0000256" key="1">
    <source>
        <dbReference type="ARBA" id="ARBA00004123"/>
    </source>
</evidence>
<keyword evidence="6" id="KW-0808">Transferase</keyword>
<feature type="domain" description="AGC-kinase C-terminal" evidence="19">
    <location>
        <begin position="759"/>
        <end position="826"/>
    </location>
</feature>
<sequence>MFHITRVTRYTVGRGIGSDQRPKTPNSPKNGKSSIDLDSPKRHIISAVNGESPRHIPKPVAQPDIDKVREQIKNDIRKELKITEGARNIGKVTSKKKYLANVNNFLKTSQKKLDELYNKLQERNAHIVVPGTEETSDAPKGDTSSQADNAKLTALQKQLDIELKVKHGAEIMVKAYSDGRSKNVKHLAAVQKILQDSEKKIDSLRKLILEEKSIIKEETSLPVPETDINTSAPSLLVTDTQEPEPAGDIPTCDVKPIIQLDVEFDLEVPPAPSQSFLHNDQSRFSSHMEIPDKPDQNSGDIHECSIDNRFIMTPDVMSQPNCSSLDNNVPEHSVDLPHDNLPAMWIQDQLLLKLQDFQHRSVQSVKDSGDNHERSINNRFIMTPDVMSQPKCSSLDNSVHKHSVDLPHDNLPAMWIQDQLLLKLQDFQHRSVQSVKDSGGSYGRSSDGICIMTPDGMSEPNCSSLDNSVSEKSEDLLQEHLPAVCAQDRLPLRKQDFQLCSVLGKGQFGKVLLAEHKETTKVYALKFINKVKLELPHHFNNLLSEKQIFQTVSNRRHPFLVNLFGCFHTRDHACFVMEYAAGGDLLSCLDNNHGPFPEPRAVFYSACVVLGLQYLHEQNIIHRDLKVENIVLDEKGFAKITDYGLSVEGVGYGDKIIGLCGTPNYMAPEMAKRRAYTRSVDWWSFGVVIYVMLTRYLPFEGRDVETLYANIAKQKLKIPESLSSEATSILSKLLTKKHVKRLGSSERDAEDVKDHPFFQHIDWNALLLQNVTPPFVPTINGAKDVSNFDAIFTTEAPIITPPVRRRVPSLLEKKTFEDFCWRADWS</sequence>
<evidence type="ECO:0000256" key="7">
    <source>
        <dbReference type="ARBA" id="ARBA00022737"/>
    </source>
</evidence>
<dbReference type="EMBL" id="OW240919">
    <property type="protein sequence ID" value="CAH2310827.1"/>
    <property type="molecule type" value="Genomic_DNA"/>
</dbReference>